<comment type="caution">
    <text evidence="2">The sequence shown here is derived from an EMBL/GenBank/DDBJ whole genome shotgun (WGS) entry which is preliminary data.</text>
</comment>
<accession>A0A0F9LEJ8</accession>
<dbReference type="InterPro" id="IPR036388">
    <property type="entry name" value="WH-like_DNA-bd_sf"/>
</dbReference>
<evidence type="ECO:0000313" key="1">
    <source>
        <dbReference type="EMBL" id="KKM84139.1"/>
    </source>
</evidence>
<reference evidence="2" key="1">
    <citation type="journal article" date="2015" name="Nature">
        <title>Complex archaea that bridge the gap between prokaryotes and eukaryotes.</title>
        <authorList>
            <person name="Spang A."/>
            <person name="Saw J.H."/>
            <person name="Jorgensen S.L."/>
            <person name="Zaremba-Niedzwiedzka K."/>
            <person name="Martijn J."/>
            <person name="Lind A.E."/>
            <person name="van Eijk R."/>
            <person name="Schleper C."/>
            <person name="Guy L."/>
            <person name="Ettema T.J."/>
        </authorList>
    </citation>
    <scope>NUCLEOTIDE SEQUENCE</scope>
</reference>
<dbReference type="SUPFAM" id="SSF46785">
    <property type="entry name" value="Winged helix' DNA-binding domain"/>
    <property type="match status" value="1"/>
</dbReference>
<name>A0A0F9LEJ8_9ZZZZ</name>
<gene>
    <name evidence="2" type="ORF">LCGC14_1209240</name>
    <name evidence="1" type="ORF">LCGC14_1302240</name>
</gene>
<dbReference type="Gene3D" id="1.10.10.10">
    <property type="entry name" value="Winged helix-like DNA-binding domain superfamily/Winged helix DNA-binding domain"/>
    <property type="match status" value="1"/>
</dbReference>
<dbReference type="EMBL" id="LAZR01007610">
    <property type="protein sequence ID" value="KKM84139.1"/>
    <property type="molecule type" value="Genomic_DNA"/>
</dbReference>
<protein>
    <submittedName>
        <fullName evidence="2">Uncharacterized protein</fullName>
    </submittedName>
</protein>
<dbReference type="InterPro" id="IPR036390">
    <property type="entry name" value="WH_DNA-bd_sf"/>
</dbReference>
<organism evidence="2">
    <name type="scientific">marine sediment metagenome</name>
    <dbReference type="NCBI Taxonomy" id="412755"/>
    <lineage>
        <taxon>unclassified sequences</taxon>
        <taxon>metagenomes</taxon>
        <taxon>ecological metagenomes</taxon>
    </lineage>
</organism>
<sequence>MIGEELKMNEAKLDIFTDLKRSFRTYMVYEFIVRIGECAISEIEKIVDFKLKNIYRIVNKLNKRKLIRKDFAIEKRKNGARYTIVAMPELALEVKKIQNLIIQFFNDVTHKTNSFITKLRVEKEN</sequence>
<dbReference type="AlphaFoldDB" id="A0A0F9LEJ8"/>
<proteinExistence type="predicted"/>
<dbReference type="EMBL" id="LAZR01006275">
    <property type="protein sequence ID" value="KKM93354.1"/>
    <property type="molecule type" value="Genomic_DNA"/>
</dbReference>
<evidence type="ECO:0000313" key="2">
    <source>
        <dbReference type="EMBL" id="KKM93354.1"/>
    </source>
</evidence>